<protein>
    <submittedName>
        <fullName evidence="4">Reverse transcriptase domain-containing protein</fullName>
    </submittedName>
</protein>
<evidence type="ECO:0000313" key="2">
    <source>
        <dbReference type="EMBL" id="VDM05512.1"/>
    </source>
</evidence>
<reference evidence="2 3" key="2">
    <citation type="submission" date="2018-11" db="EMBL/GenBank/DDBJ databases">
        <authorList>
            <consortium name="Pathogen Informatics"/>
        </authorList>
    </citation>
    <scope>NUCLEOTIDE SEQUENCE [LARGE SCALE GENOMIC DNA]</scope>
    <source>
        <strain evidence="2 3">NST_G2</strain>
    </source>
</reference>
<dbReference type="Proteomes" id="UP000275846">
    <property type="component" value="Unassembled WGS sequence"/>
</dbReference>
<dbReference type="OrthoDB" id="6286681at2759"/>
<dbReference type="WBParaSite" id="SSLN_0001985001-mRNA-1">
    <property type="protein sequence ID" value="SSLN_0001985001-mRNA-1"/>
    <property type="gene ID" value="SSLN_0001985001"/>
</dbReference>
<evidence type="ECO:0000313" key="4">
    <source>
        <dbReference type="WBParaSite" id="SSLN_0001985001-mRNA-1"/>
    </source>
</evidence>
<dbReference type="Pfam" id="PF00078">
    <property type="entry name" value="RVT_1"/>
    <property type="match status" value="1"/>
</dbReference>
<accession>A0A183TRM8</accession>
<evidence type="ECO:0000313" key="3">
    <source>
        <dbReference type="Proteomes" id="UP000275846"/>
    </source>
</evidence>
<dbReference type="InterPro" id="IPR043502">
    <property type="entry name" value="DNA/RNA_pol_sf"/>
</dbReference>
<feature type="domain" description="Reverse transcriptase" evidence="1">
    <location>
        <begin position="280"/>
        <end position="410"/>
    </location>
</feature>
<name>A0A183TRM8_SCHSO</name>
<dbReference type="STRING" id="70667.A0A183TRM8"/>
<proteinExistence type="predicted"/>
<dbReference type="InterPro" id="IPR000477">
    <property type="entry name" value="RT_dom"/>
</dbReference>
<keyword evidence="3" id="KW-1185">Reference proteome</keyword>
<dbReference type="EMBL" id="UYSU01046351">
    <property type="protein sequence ID" value="VDM05512.1"/>
    <property type="molecule type" value="Genomic_DNA"/>
</dbReference>
<gene>
    <name evidence="2" type="ORF">SSLN_LOCUS19126</name>
</gene>
<sequence length="727" mass="80123">MKRAHPAANFSERGRLAPSWTNWTTQADALLRSCASAVVQVAHPLALRALAREVVFKFPTRIVKAVFRRFSKLHNNEPIFALSWQLSPAGPTSPYPLTAPICLTDQVQCYQNSLLHSAVKLLTESPGQALALGDLLSLDLDLLMREEHLPVAAPRLDAHALSVLPRCWRPRMSRRPNAFARPTASRKRIRTQYVEVQARLAKNPKAGAQFVLPGDWRKASRPETPLLKMLWPGKSLILFLPLTDWSHPRAALHLPNDPVSETRNYYSPFGLPHSSGVQAKSFYSVHHGTLLRAAETNGSPPLLLYLLASSFSRTHTFLLGTEVRCQRGVRQGDPICPLIFNCALSEAITYSDRQLGFDLAGTTVDSIAYADDLALFAKSPLRFQQRLDGLANGLTLAGVLLNSAKCASFYVRALRKEKIACLRPCEVSIRRCLALARALGHFQIFGSALVIPWEAFKSTFEAAAEGLYPEASPPAESFHELILGEAHCKTVKPLDMQLRQNVCRWLRLSSDTPTAFLHAPVNDGRLGVPCLAVLVPFAKGRHLDSVLASTAPAVRAAATVPSAFYGLKLAAQPVRLGHSVLASKEDARNYWISALYSFADGRALAAFAKSTRAKYWLSSPARVCVVDIVVAGEDLMETVYAGKVHHYSTADVQENLRWILDRPADFLISHEPAILLSRGALHPRSEARLRLLGRSKLHFSDLCLMVVRGSLKAYDVYMRGGGGNVNR</sequence>
<evidence type="ECO:0000259" key="1">
    <source>
        <dbReference type="Pfam" id="PF00078"/>
    </source>
</evidence>
<reference evidence="4" key="1">
    <citation type="submission" date="2016-06" db="UniProtKB">
        <authorList>
            <consortium name="WormBaseParasite"/>
        </authorList>
    </citation>
    <scope>IDENTIFICATION</scope>
</reference>
<dbReference type="SUPFAM" id="SSF56672">
    <property type="entry name" value="DNA/RNA polymerases"/>
    <property type="match status" value="1"/>
</dbReference>
<dbReference type="AlphaFoldDB" id="A0A183TRM8"/>
<organism evidence="4">
    <name type="scientific">Schistocephalus solidus</name>
    <name type="common">Tapeworm</name>
    <dbReference type="NCBI Taxonomy" id="70667"/>
    <lineage>
        <taxon>Eukaryota</taxon>
        <taxon>Metazoa</taxon>
        <taxon>Spiralia</taxon>
        <taxon>Lophotrochozoa</taxon>
        <taxon>Platyhelminthes</taxon>
        <taxon>Cestoda</taxon>
        <taxon>Eucestoda</taxon>
        <taxon>Diphyllobothriidea</taxon>
        <taxon>Diphyllobothriidae</taxon>
        <taxon>Schistocephalus</taxon>
    </lineage>
</organism>